<dbReference type="AlphaFoldDB" id="A0A0S4LGT6"/>
<dbReference type="InterPro" id="IPR036165">
    <property type="entry name" value="YefM-like_sf"/>
</dbReference>
<name>A0A0S4LGT6_9BACT</name>
<proteinExistence type="inferred from homology"/>
<dbReference type="STRING" id="1742973.COMA2_160102"/>
<dbReference type="Proteomes" id="UP000198736">
    <property type="component" value="Unassembled WGS sequence"/>
</dbReference>
<organism evidence="2 3">
    <name type="scientific">Candidatus Nitrospira nitrificans</name>
    <dbReference type="NCBI Taxonomy" id="1742973"/>
    <lineage>
        <taxon>Bacteria</taxon>
        <taxon>Pseudomonadati</taxon>
        <taxon>Nitrospirota</taxon>
        <taxon>Nitrospiria</taxon>
        <taxon>Nitrospirales</taxon>
        <taxon>Nitrospiraceae</taxon>
        <taxon>Nitrospira</taxon>
    </lineage>
</organism>
<dbReference type="OrthoDB" id="1726349at2"/>
<evidence type="ECO:0000256" key="1">
    <source>
        <dbReference type="ARBA" id="ARBA00009981"/>
    </source>
</evidence>
<keyword evidence="3" id="KW-1185">Reference proteome</keyword>
<reference evidence="3" key="1">
    <citation type="submission" date="2015-10" db="EMBL/GenBank/DDBJ databases">
        <authorList>
            <person name="Luecker S."/>
            <person name="Luecker S."/>
        </authorList>
    </citation>
    <scope>NUCLEOTIDE SEQUENCE [LARGE SCALE GENOMIC DNA]</scope>
</reference>
<comment type="similarity">
    <text evidence="1">Belongs to the phD/YefM antitoxin family.</text>
</comment>
<dbReference type="SUPFAM" id="SSF143120">
    <property type="entry name" value="YefM-like"/>
    <property type="match status" value="1"/>
</dbReference>
<evidence type="ECO:0000313" key="2">
    <source>
        <dbReference type="EMBL" id="CUS34354.1"/>
    </source>
</evidence>
<accession>A0A0S4LGT6</accession>
<evidence type="ECO:0008006" key="4">
    <source>
        <dbReference type="Google" id="ProtNLM"/>
    </source>
</evidence>
<dbReference type="EMBL" id="CZPZ01000008">
    <property type="protein sequence ID" value="CUS34354.1"/>
    <property type="molecule type" value="Genomic_DNA"/>
</dbReference>
<protein>
    <recommendedName>
        <fullName evidence="4">Antitoxin</fullName>
    </recommendedName>
</protein>
<dbReference type="RefSeq" id="WP_090895689.1">
    <property type="nucleotide sequence ID" value="NZ_CZPZ01000008.1"/>
</dbReference>
<gene>
    <name evidence="2" type="ORF">COMA2_160102</name>
</gene>
<sequence>MKFITVRDLRGRSGQVWTKLAREREVILTSNGKPIAILSAVSEDTLEESLTAVRRARAVAAVEKMQRQSIQFGTDKIPLREIAAEIRATRKTHRR</sequence>
<evidence type="ECO:0000313" key="3">
    <source>
        <dbReference type="Proteomes" id="UP000198736"/>
    </source>
</evidence>